<comment type="caution">
    <text evidence="1">The sequence shown here is derived from an EMBL/GenBank/DDBJ whole genome shotgun (WGS) entry which is preliminary data.</text>
</comment>
<dbReference type="Proteomes" id="UP000011223">
    <property type="component" value="Unassembled WGS sequence"/>
</dbReference>
<dbReference type="AlphaFoldDB" id="R1IV03"/>
<reference evidence="1 2" key="1">
    <citation type="journal article" date="2014" name="PLoS ONE">
        <title>Grimontia indica AK16(T), sp. nov., Isolated from a Seawater Sample Reports the Presence of Pathogenic Genes Similar to Vibrio Genus.</title>
        <authorList>
            <person name="Singh A."/>
            <person name="Vaidya B."/>
            <person name="Khatri I."/>
            <person name="Srinivas T.N."/>
            <person name="Subramanian S."/>
            <person name="Korpole S."/>
            <person name="Pinnaka A.K."/>
        </authorList>
    </citation>
    <scope>NUCLEOTIDE SEQUENCE [LARGE SCALE GENOMIC DNA]</scope>
    <source>
        <strain evidence="1 2">AK16</strain>
    </source>
</reference>
<proteinExistence type="predicted"/>
<evidence type="ECO:0000313" key="2">
    <source>
        <dbReference type="Proteomes" id="UP000011223"/>
    </source>
</evidence>
<organism evidence="1 2">
    <name type="scientific">Grimontia indica</name>
    <dbReference type="NCBI Taxonomy" id="1056512"/>
    <lineage>
        <taxon>Bacteria</taxon>
        <taxon>Pseudomonadati</taxon>
        <taxon>Pseudomonadota</taxon>
        <taxon>Gammaproteobacteria</taxon>
        <taxon>Vibrionales</taxon>
        <taxon>Vibrionaceae</taxon>
        <taxon>Grimontia</taxon>
    </lineage>
</organism>
<evidence type="ECO:0000313" key="1">
    <source>
        <dbReference type="EMBL" id="EOD81317.1"/>
    </source>
</evidence>
<name>R1IV03_9GAMM</name>
<sequence length="42" mass="4735">MLFPYLQKKANQNRPVKMGAKSSMTCFNDSQRSVCSGIQPLE</sequence>
<accession>R1IV03</accession>
<dbReference type="EMBL" id="ANFM02000006">
    <property type="protein sequence ID" value="EOD81317.1"/>
    <property type="molecule type" value="Genomic_DNA"/>
</dbReference>
<gene>
    <name evidence="1" type="ORF">D515_04218</name>
</gene>
<keyword evidence="2" id="KW-1185">Reference proteome</keyword>
<protein>
    <submittedName>
        <fullName evidence="1">Uncharacterized protein</fullName>
    </submittedName>
</protein>